<sequence>MCHHQQLTPLPHPCSSRAPLLSSIATAAGFLCTRSCLLLLVPVVPYLRRTMAIADVFNEAAERVKQLKEASNADRLHLYGYFKQSTIGDVNIPRPGGLFNQEAKAKFDEWTKRKGTAQEDAMKEYIKKVDELCGTSFESKM</sequence>
<evidence type="ECO:0000313" key="1">
    <source>
        <dbReference type="EMBL" id="KAK1860167.1"/>
    </source>
</evidence>
<protein>
    <submittedName>
        <fullName evidence="1">Uncharacterized protein</fullName>
    </submittedName>
</protein>
<gene>
    <name evidence="1" type="ORF">I4F81_002756</name>
</gene>
<dbReference type="Proteomes" id="UP000798662">
    <property type="component" value="Chromosome 1"/>
</dbReference>
<dbReference type="EMBL" id="CM020618">
    <property type="protein sequence ID" value="KAK1860167.1"/>
    <property type="molecule type" value="Genomic_DNA"/>
</dbReference>
<name>A0ACC3BQN2_PYRYE</name>
<keyword evidence="2" id="KW-1185">Reference proteome</keyword>
<comment type="caution">
    <text evidence="1">The sequence shown here is derived from an EMBL/GenBank/DDBJ whole genome shotgun (WGS) entry which is preliminary data.</text>
</comment>
<evidence type="ECO:0000313" key="2">
    <source>
        <dbReference type="Proteomes" id="UP000798662"/>
    </source>
</evidence>
<accession>A0ACC3BQN2</accession>
<organism evidence="1 2">
    <name type="scientific">Pyropia yezoensis</name>
    <name type="common">Susabi-nori</name>
    <name type="synonym">Porphyra yezoensis</name>
    <dbReference type="NCBI Taxonomy" id="2788"/>
    <lineage>
        <taxon>Eukaryota</taxon>
        <taxon>Rhodophyta</taxon>
        <taxon>Bangiophyceae</taxon>
        <taxon>Bangiales</taxon>
        <taxon>Bangiaceae</taxon>
        <taxon>Pyropia</taxon>
    </lineage>
</organism>
<proteinExistence type="predicted"/>
<reference evidence="1" key="1">
    <citation type="submission" date="2019-11" db="EMBL/GenBank/DDBJ databases">
        <title>Nori genome reveals adaptations in red seaweeds to the harsh intertidal environment.</title>
        <authorList>
            <person name="Wang D."/>
            <person name="Mao Y."/>
        </authorList>
    </citation>
    <scope>NUCLEOTIDE SEQUENCE</scope>
    <source>
        <tissue evidence="1">Gametophyte</tissue>
    </source>
</reference>